<keyword evidence="4 6" id="KW-0238">DNA-binding</keyword>
<keyword evidence="6" id="KW-0814">Transposable element</keyword>
<sequence>MWQEALEGESRDAVGRDYYEHGAEAGQGYHNGVRSGRLKTAEGFGILCPAGGGPGRAVSLRDPRSSERPHRGARGGGTAGARPFGARHRGRLQGRERPAAVVEDGGQRDRRAVGGASRCWRPGASGPPAKLLLHLMAGSKEDAETVSAFLCAAAGSAIRCLSCLTGGIIKAIETCFPRSERQRCLAHRMRNLVAKVPEDSWPEFKARATAAYQAPSRAIARDPAAGVVKDYEAELPSAIACFMDDFEACIAHLRMPITHRRAIRTTNLLERLFVEERRRPLLSSYHHTVPGNALVGLHESLSRLFGKRIRDRSDAAPRRP</sequence>
<dbReference type="InterPro" id="IPR001207">
    <property type="entry name" value="Transposase_mutator"/>
</dbReference>
<proteinExistence type="inferred from homology"/>
<dbReference type="GO" id="GO:0003677">
    <property type="term" value="F:DNA binding"/>
    <property type="evidence" value="ECO:0007669"/>
    <property type="project" value="UniProtKB-UniRule"/>
</dbReference>
<evidence type="ECO:0000256" key="2">
    <source>
        <dbReference type="ARBA" id="ARBA00010961"/>
    </source>
</evidence>
<comment type="function">
    <text evidence="1 6">Required for the transposition of the insertion element.</text>
</comment>
<reference evidence="8" key="1">
    <citation type="submission" date="2012-10" db="EMBL/GenBank/DDBJ databases">
        <authorList>
            <person name="Maita H."/>
            <person name="Sato S."/>
        </authorList>
    </citation>
    <scope>NUCLEOTIDE SEQUENCE</scope>
    <source>
        <strain evidence="8">NZP2037</strain>
    </source>
</reference>
<protein>
    <recommendedName>
        <fullName evidence="6">Mutator family transposase</fullName>
    </recommendedName>
</protein>
<evidence type="ECO:0000256" key="6">
    <source>
        <dbReference type="RuleBase" id="RU365089"/>
    </source>
</evidence>
<evidence type="ECO:0000256" key="4">
    <source>
        <dbReference type="ARBA" id="ARBA00023125"/>
    </source>
</evidence>
<evidence type="ECO:0000256" key="1">
    <source>
        <dbReference type="ARBA" id="ARBA00002190"/>
    </source>
</evidence>
<feature type="compositionally biased region" description="Basic and acidic residues" evidence="7">
    <location>
        <begin position="59"/>
        <end position="70"/>
    </location>
</feature>
<feature type="region of interest" description="Disordered" evidence="7">
    <location>
        <begin position="52"/>
        <end position="120"/>
    </location>
</feature>
<dbReference type="PANTHER" id="PTHR33217:SF7">
    <property type="entry name" value="TRANSPOSASE FOR INSERTION SEQUENCE ELEMENT IS1081"/>
    <property type="match status" value="1"/>
</dbReference>
<reference evidence="8" key="2">
    <citation type="journal article" date="2013" name="Microbes Environ.">
        <title>Commonalities and Differences among Symbiosis Islands of Three Mesorhizobium loti Strains.</title>
        <authorList>
            <person name="Kasai-Maita H."/>
            <person name="Hirakawa H."/>
            <person name="Nakamura Y."/>
            <person name="Kaneko T."/>
            <person name="Miki K."/>
            <person name="Maruya J."/>
            <person name="Okazaki S."/>
            <person name="Tabata S."/>
            <person name="Saeki K."/>
            <person name="Sato S."/>
        </authorList>
    </citation>
    <scope>NUCLEOTIDE SEQUENCE</scope>
    <source>
        <strain evidence="8">NZP2037</strain>
    </source>
</reference>
<evidence type="ECO:0000313" key="8">
    <source>
        <dbReference type="EMBL" id="BAN09946.1"/>
    </source>
</evidence>
<name>M5B2P9_RHILI</name>
<accession>M5B2P9</accession>
<dbReference type="PANTHER" id="PTHR33217">
    <property type="entry name" value="TRANSPOSASE FOR INSERTION SEQUENCE ELEMENT IS1081"/>
    <property type="match status" value="1"/>
</dbReference>
<dbReference type="GO" id="GO:0004803">
    <property type="term" value="F:transposase activity"/>
    <property type="evidence" value="ECO:0007669"/>
    <property type="project" value="UniProtKB-UniRule"/>
</dbReference>
<dbReference type="Pfam" id="PF00872">
    <property type="entry name" value="Transposase_mut"/>
    <property type="match status" value="1"/>
</dbReference>
<dbReference type="EMBL" id="AP012557">
    <property type="protein sequence ID" value="BAN09946.1"/>
    <property type="molecule type" value="Genomic_DNA"/>
</dbReference>
<evidence type="ECO:0000256" key="3">
    <source>
        <dbReference type="ARBA" id="ARBA00022578"/>
    </source>
</evidence>
<evidence type="ECO:0000256" key="5">
    <source>
        <dbReference type="ARBA" id="ARBA00023172"/>
    </source>
</evidence>
<dbReference type="AlphaFoldDB" id="M5B2P9"/>
<organism evidence="8">
    <name type="scientific">Rhizobium loti</name>
    <name type="common">Mesorhizobium loti</name>
    <dbReference type="NCBI Taxonomy" id="381"/>
    <lineage>
        <taxon>Bacteria</taxon>
        <taxon>Pseudomonadati</taxon>
        <taxon>Pseudomonadota</taxon>
        <taxon>Alphaproteobacteria</taxon>
        <taxon>Hyphomicrobiales</taxon>
        <taxon>Phyllobacteriaceae</taxon>
        <taxon>Mesorhizobium</taxon>
    </lineage>
</organism>
<keyword evidence="5 6" id="KW-0233">DNA recombination</keyword>
<keyword evidence="3 6" id="KW-0815">Transposition</keyword>
<comment type="similarity">
    <text evidence="2 6">Belongs to the transposase mutator family.</text>
</comment>
<dbReference type="GO" id="GO:0006313">
    <property type="term" value="P:DNA transposition"/>
    <property type="evidence" value="ECO:0007669"/>
    <property type="project" value="UniProtKB-UniRule"/>
</dbReference>
<evidence type="ECO:0000256" key="7">
    <source>
        <dbReference type="SAM" id="MobiDB-lite"/>
    </source>
</evidence>